<comment type="caution">
    <text evidence="2">The sequence shown here is derived from an EMBL/GenBank/DDBJ whole genome shotgun (WGS) entry which is preliminary data.</text>
</comment>
<accession>A0ABR4L486</accession>
<name>A0ABR4L486_9EURO</name>
<proteinExistence type="predicted"/>
<dbReference type="RefSeq" id="XP_070904289.1">
    <property type="nucleotide sequence ID" value="XM_071044259.1"/>
</dbReference>
<evidence type="ECO:0000313" key="2">
    <source>
        <dbReference type="EMBL" id="KAL2859355.1"/>
    </source>
</evidence>
<gene>
    <name evidence="2" type="ORF">BJX68DRAFT_261794</name>
</gene>
<dbReference type="Proteomes" id="UP001610444">
    <property type="component" value="Unassembled WGS sequence"/>
</dbReference>
<feature type="compositionally biased region" description="Low complexity" evidence="1">
    <location>
        <begin position="102"/>
        <end position="121"/>
    </location>
</feature>
<evidence type="ECO:0000313" key="3">
    <source>
        <dbReference type="Proteomes" id="UP001610444"/>
    </source>
</evidence>
<sequence>MAAVQPHSAEFGFAFVTENGLGRPSKATDRRLIRSRCMRGKNRKIGVSRRVVHGTAHPFAGRYEDNSHGPGAAGVGVVGGASAGGSSSSASDAFGRAVVLPSSSSPSSWTSQSYSSRVHGGAAAGGVVTGRVIDLDDDEDEDAVVEKLAALA</sequence>
<keyword evidence="3" id="KW-1185">Reference proteome</keyword>
<evidence type="ECO:0000256" key="1">
    <source>
        <dbReference type="SAM" id="MobiDB-lite"/>
    </source>
</evidence>
<dbReference type="GeneID" id="98159423"/>
<protein>
    <submittedName>
        <fullName evidence="2">Uncharacterized protein</fullName>
    </submittedName>
</protein>
<reference evidence="2 3" key="1">
    <citation type="submission" date="2024-07" db="EMBL/GenBank/DDBJ databases">
        <title>Section-level genome sequencing and comparative genomics of Aspergillus sections Usti and Cavernicolus.</title>
        <authorList>
            <consortium name="Lawrence Berkeley National Laboratory"/>
            <person name="Nybo J.L."/>
            <person name="Vesth T.C."/>
            <person name="Theobald S."/>
            <person name="Frisvad J.C."/>
            <person name="Larsen T.O."/>
            <person name="Kjaerboelling I."/>
            <person name="Rothschild-Mancinelli K."/>
            <person name="Lyhne E.K."/>
            <person name="Kogle M.E."/>
            <person name="Barry K."/>
            <person name="Clum A."/>
            <person name="Na H."/>
            <person name="Ledsgaard L."/>
            <person name="Lin J."/>
            <person name="Lipzen A."/>
            <person name="Kuo A."/>
            <person name="Riley R."/>
            <person name="Mondo S."/>
            <person name="LaButti K."/>
            <person name="Haridas S."/>
            <person name="Pangalinan J."/>
            <person name="Salamov A.A."/>
            <person name="Simmons B.A."/>
            <person name="Magnuson J.K."/>
            <person name="Chen J."/>
            <person name="Drula E."/>
            <person name="Henrissat B."/>
            <person name="Wiebenga A."/>
            <person name="Lubbers R.J."/>
            <person name="Gomes A.C."/>
            <person name="Macurrencykelacurrency M.R."/>
            <person name="Stajich J."/>
            <person name="Grigoriev I.V."/>
            <person name="Mortensen U.H."/>
            <person name="De vries R.P."/>
            <person name="Baker S.E."/>
            <person name="Andersen M.R."/>
        </authorList>
    </citation>
    <scope>NUCLEOTIDE SEQUENCE [LARGE SCALE GENOMIC DNA]</scope>
    <source>
        <strain evidence="2 3">CBS 756.74</strain>
    </source>
</reference>
<organism evidence="2 3">
    <name type="scientific">Aspergillus pseudodeflectus</name>
    <dbReference type="NCBI Taxonomy" id="176178"/>
    <lineage>
        <taxon>Eukaryota</taxon>
        <taxon>Fungi</taxon>
        <taxon>Dikarya</taxon>
        <taxon>Ascomycota</taxon>
        <taxon>Pezizomycotina</taxon>
        <taxon>Eurotiomycetes</taxon>
        <taxon>Eurotiomycetidae</taxon>
        <taxon>Eurotiales</taxon>
        <taxon>Aspergillaceae</taxon>
        <taxon>Aspergillus</taxon>
        <taxon>Aspergillus subgen. Nidulantes</taxon>
    </lineage>
</organism>
<feature type="region of interest" description="Disordered" evidence="1">
    <location>
        <begin position="101"/>
        <end position="122"/>
    </location>
</feature>
<dbReference type="EMBL" id="JBFXLR010000003">
    <property type="protein sequence ID" value="KAL2859355.1"/>
    <property type="molecule type" value="Genomic_DNA"/>
</dbReference>